<dbReference type="InterPro" id="IPR015422">
    <property type="entry name" value="PyrdxlP-dep_Trfase_small"/>
</dbReference>
<dbReference type="InterPro" id="IPR015424">
    <property type="entry name" value="PyrdxlP-dep_Trfase"/>
</dbReference>
<gene>
    <name evidence="5 9" type="primary">gcvPB</name>
    <name evidence="9" type="ORF">SBA5_150063</name>
</gene>
<dbReference type="FunFam" id="3.40.640.10:FF:000224">
    <property type="entry name" value="Probable glycine dehydrogenase (decarboxylating) subunit 2"/>
    <property type="match status" value="1"/>
</dbReference>
<dbReference type="PANTHER" id="PTHR11773:SF1">
    <property type="entry name" value="GLYCINE DEHYDROGENASE (DECARBOXYLATING), MITOCHONDRIAL"/>
    <property type="match status" value="1"/>
</dbReference>
<evidence type="ECO:0000313" key="10">
    <source>
        <dbReference type="Proteomes" id="UP000239735"/>
    </source>
</evidence>
<comment type="function">
    <text evidence="1 5">The glycine cleavage system catalyzes the degradation of glycine. The P protein binds the alpha-amino group of glycine through its pyridoxal phosphate cofactor; CO(2) is released and the remaining methylamine moiety is then transferred to the lipoamide cofactor of the H protein.</text>
</comment>
<dbReference type="GO" id="GO:0019464">
    <property type="term" value="P:glycine decarboxylation via glycine cleavage system"/>
    <property type="evidence" value="ECO:0007669"/>
    <property type="project" value="UniProtKB-UniRule"/>
</dbReference>
<comment type="cofactor">
    <cofactor evidence="5">
        <name>pyridoxal 5'-phosphate</name>
        <dbReference type="ChEBI" id="CHEBI:597326"/>
    </cofactor>
</comment>
<evidence type="ECO:0000256" key="1">
    <source>
        <dbReference type="ARBA" id="ARBA00003788"/>
    </source>
</evidence>
<dbReference type="InterPro" id="IPR020581">
    <property type="entry name" value="GDC_P"/>
</dbReference>
<name>A0A2N9L515_9BACT</name>
<dbReference type="PANTHER" id="PTHR11773">
    <property type="entry name" value="GLYCINE DEHYDROGENASE, DECARBOXYLATING"/>
    <property type="match status" value="1"/>
</dbReference>
<dbReference type="GO" id="GO:0016594">
    <property type="term" value="F:glycine binding"/>
    <property type="evidence" value="ECO:0007669"/>
    <property type="project" value="TreeGrafter"/>
</dbReference>
<dbReference type="GO" id="GO:0004375">
    <property type="term" value="F:glycine dehydrogenase (decarboxylating) activity"/>
    <property type="evidence" value="ECO:0007669"/>
    <property type="project" value="UniProtKB-EC"/>
</dbReference>
<dbReference type="InterPro" id="IPR023012">
    <property type="entry name" value="GcvPB"/>
</dbReference>
<evidence type="ECO:0000256" key="5">
    <source>
        <dbReference type="HAMAP-Rule" id="MF_00713"/>
    </source>
</evidence>
<reference evidence="10" key="1">
    <citation type="submission" date="2018-02" db="EMBL/GenBank/DDBJ databases">
        <authorList>
            <person name="Hausmann B."/>
        </authorList>
    </citation>
    <scope>NUCLEOTIDE SEQUENCE [LARGE SCALE GENOMIC DNA]</scope>
    <source>
        <strain evidence="10">Peat soil MAG SbA5</strain>
    </source>
</reference>
<organism evidence="9 10">
    <name type="scientific">Candidatus Sulfuritelmatomonas gaucii</name>
    <dbReference type="NCBI Taxonomy" id="2043161"/>
    <lineage>
        <taxon>Bacteria</taxon>
        <taxon>Pseudomonadati</taxon>
        <taxon>Acidobacteriota</taxon>
        <taxon>Terriglobia</taxon>
        <taxon>Terriglobales</taxon>
        <taxon>Acidobacteriaceae</taxon>
        <taxon>Candidatus Sulfuritelmatomonas</taxon>
    </lineage>
</organism>
<dbReference type="GO" id="GO:0005960">
    <property type="term" value="C:glycine cleavage complex"/>
    <property type="evidence" value="ECO:0007669"/>
    <property type="project" value="TreeGrafter"/>
</dbReference>
<comment type="catalytic activity">
    <reaction evidence="4 5">
        <text>N(6)-[(R)-lipoyl]-L-lysyl-[glycine-cleavage complex H protein] + glycine + H(+) = N(6)-[(R)-S(8)-aminomethyldihydrolipoyl]-L-lysyl-[glycine-cleavage complex H protein] + CO2</text>
        <dbReference type="Rhea" id="RHEA:24304"/>
        <dbReference type="Rhea" id="RHEA-COMP:10494"/>
        <dbReference type="Rhea" id="RHEA-COMP:10495"/>
        <dbReference type="ChEBI" id="CHEBI:15378"/>
        <dbReference type="ChEBI" id="CHEBI:16526"/>
        <dbReference type="ChEBI" id="CHEBI:57305"/>
        <dbReference type="ChEBI" id="CHEBI:83099"/>
        <dbReference type="ChEBI" id="CHEBI:83143"/>
        <dbReference type="EC" id="1.4.4.2"/>
    </reaction>
</comment>
<dbReference type="Proteomes" id="UP000239735">
    <property type="component" value="Unassembled WGS sequence"/>
</dbReference>
<evidence type="ECO:0000256" key="2">
    <source>
        <dbReference type="ARBA" id="ARBA00022898"/>
    </source>
</evidence>
<dbReference type="Pfam" id="PF00266">
    <property type="entry name" value="Aminotran_5"/>
    <property type="match status" value="1"/>
</dbReference>
<evidence type="ECO:0000256" key="4">
    <source>
        <dbReference type="ARBA" id="ARBA00049026"/>
    </source>
</evidence>
<dbReference type="HAMAP" id="MF_00713">
    <property type="entry name" value="GcvPB"/>
    <property type="match status" value="1"/>
</dbReference>
<proteinExistence type="inferred from homology"/>
<sequence length="563" mass="62040">MTMNLDTNKAEAKPGGPHTLGKVRTHPTQNEALMFEKSAPGKRAYKLPPLDVPAVDFSSCLGKAYRQTPAQLPELSEIEIIRHFTRLSTWNYAIDLGMYPLGSCTMKYNPRVNEFVARIEGLAEAHPYRPESLAQGILEIYDLLQRCLLEITGMDAITLQPAAGAHGEFTGILLTRAWHESQGNPRTKILVPDSAHGTNPATAAIVGYTVENIKSNADGGIDLEGLARQVDENTAALMLTNPSTLGVFEDEIHKIADILHAKGALLYMDGANMNALVGKVRPGDFGVDVMHLNLHKTFSTPHGGGGPGSGPVACKKFLEPFLPIPVLVRDEYGAKHCTDAGDWEDTNAEPTADGCPPLFRAPVLKPDGERVGDSEPMPLHPLGGRLRWEYNRPHSVGRVRAFYGNTGMFIRALAYILANGPDGLRQTTEDAVLNANYIRKKLEDLYELPYKTPSMHEVVFSDRRQAAHGVKTGDIAKRLIDYGFHPYTVSFPLIVHGALMIEPTESESREELDLFVEAMRSIAREAEENPELVKTAPHSTRVSRLDEVQAARKPILRWKPEKQ</sequence>
<dbReference type="InterPro" id="IPR049316">
    <property type="entry name" value="GDC-P_C"/>
</dbReference>
<feature type="region of interest" description="Disordered" evidence="6">
    <location>
        <begin position="1"/>
        <end position="24"/>
    </location>
</feature>
<evidence type="ECO:0000256" key="3">
    <source>
        <dbReference type="ARBA" id="ARBA00023002"/>
    </source>
</evidence>
<evidence type="ECO:0000313" key="9">
    <source>
        <dbReference type="EMBL" id="SPE18329.1"/>
    </source>
</evidence>
<dbReference type="GO" id="GO:0030170">
    <property type="term" value="F:pyridoxal phosphate binding"/>
    <property type="evidence" value="ECO:0007669"/>
    <property type="project" value="TreeGrafter"/>
</dbReference>
<dbReference type="InterPro" id="IPR015421">
    <property type="entry name" value="PyrdxlP-dep_Trfase_major"/>
</dbReference>
<dbReference type="InterPro" id="IPR000192">
    <property type="entry name" value="Aminotrans_V_dom"/>
</dbReference>
<accession>A0A2N9L515</accession>
<dbReference type="EC" id="1.4.4.2" evidence="5"/>
<dbReference type="EMBL" id="OKRB01000057">
    <property type="protein sequence ID" value="SPE18329.1"/>
    <property type="molecule type" value="Genomic_DNA"/>
</dbReference>
<dbReference type="Gene3D" id="3.40.640.10">
    <property type="entry name" value="Type I PLP-dependent aspartate aminotransferase-like (Major domain)"/>
    <property type="match status" value="1"/>
</dbReference>
<dbReference type="GO" id="GO:0005829">
    <property type="term" value="C:cytosol"/>
    <property type="evidence" value="ECO:0007669"/>
    <property type="project" value="TreeGrafter"/>
</dbReference>
<keyword evidence="2 5" id="KW-0663">Pyridoxal phosphate</keyword>
<keyword evidence="3 5" id="KW-0560">Oxidoreductase</keyword>
<comment type="subunit">
    <text evidence="5">The glycine cleavage system is composed of four proteins: P, T, L and H. In this organism, the P 'protein' is a heterodimer of two subunits.</text>
</comment>
<evidence type="ECO:0000256" key="6">
    <source>
        <dbReference type="SAM" id="MobiDB-lite"/>
    </source>
</evidence>
<evidence type="ECO:0000259" key="8">
    <source>
        <dbReference type="Pfam" id="PF21478"/>
    </source>
</evidence>
<dbReference type="Gene3D" id="6.20.440.10">
    <property type="match status" value="1"/>
</dbReference>
<dbReference type="Gene3D" id="3.90.1150.10">
    <property type="entry name" value="Aspartate Aminotransferase, domain 1"/>
    <property type="match status" value="1"/>
</dbReference>
<feature type="domain" description="Aminotransferase class V" evidence="7">
    <location>
        <begin position="183"/>
        <end position="303"/>
    </location>
</feature>
<protein>
    <recommendedName>
        <fullName evidence="5">Probable glycine dehydrogenase (decarboxylating) subunit 2</fullName>
        <ecNumber evidence="5">1.4.4.2</ecNumber>
    </recommendedName>
    <alternativeName>
        <fullName evidence="5">Glycine cleavage system P-protein subunit 2</fullName>
    </alternativeName>
    <alternativeName>
        <fullName evidence="5">Glycine decarboxylase subunit 2</fullName>
    </alternativeName>
    <alternativeName>
        <fullName evidence="5">Glycine dehydrogenase (aminomethyl-transferring) subunit 2</fullName>
    </alternativeName>
</protein>
<comment type="similarity">
    <text evidence="5">Belongs to the GcvP family. C-terminal subunit subfamily.</text>
</comment>
<feature type="domain" description="Glycine dehydrogenase C-terminal" evidence="8">
    <location>
        <begin position="428"/>
        <end position="528"/>
    </location>
</feature>
<evidence type="ECO:0000259" key="7">
    <source>
        <dbReference type="Pfam" id="PF00266"/>
    </source>
</evidence>
<dbReference type="Pfam" id="PF21478">
    <property type="entry name" value="GcvP2_C"/>
    <property type="match status" value="1"/>
</dbReference>
<feature type="modified residue" description="N6-(pyridoxal phosphate)lysine" evidence="5">
    <location>
        <position position="296"/>
    </location>
</feature>
<dbReference type="FunFam" id="3.90.1150.10:FF:000014">
    <property type="entry name" value="Probable glycine dehydrogenase (decarboxylating) subunit 2"/>
    <property type="match status" value="1"/>
</dbReference>
<dbReference type="SUPFAM" id="SSF53383">
    <property type="entry name" value="PLP-dependent transferases"/>
    <property type="match status" value="1"/>
</dbReference>
<dbReference type="NCBIfam" id="NF003346">
    <property type="entry name" value="PRK04366.1"/>
    <property type="match status" value="1"/>
</dbReference>
<dbReference type="AlphaFoldDB" id="A0A2N9L515"/>